<reference evidence="3" key="1">
    <citation type="submission" date="2014-08" db="EMBL/GenBank/DDBJ databases">
        <authorList>
            <person name="Moulin L."/>
        </authorList>
    </citation>
    <scope>NUCLEOTIDE SEQUENCE [LARGE SCALE GENOMIC DNA]</scope>
</reference>
<protein>
    <submittedName>
        <fullName evidence="2">Uncharacterized protein</fullName>
    </submittedName>
</protein>
<dbReference type="EMBL" id="CCMZ01000033">
    <property type="protein sequence ID" value="CDX22051.1"/>
    <property type="molecule type" value="Genomic_DNA"/>
</dbReference>
<keyword evidence="1" id="KW-1133">Transmembrane helix</keyword>
<keyword evidence="1" id="KW-0472">Membrane</keyword>
<evidence type="ECO:0000313" key="3">
    <source>
        <dbReference type="Proteomes" id="UP000045285"/>
    </source>
</evidence>
<name>A0A090DY96_MESPL</name>
<accession>A0A090DY96</accession>
<feature type="transmembrane region" description="Helical" evidence="1">
    <location>
        <begin position="50"/>
        <end position="67"/>
    </location>
</feature>
<keyword evidence="1" id="KW-0812">Transmembrane</keyword>
<evidence type="ECO:0000313" key="2">
    <source>
        <dbReference type="EMBL" id="CDX22051.1"/>
    </source>
</evidence>
<proteinExistence type="predicted"/>
<evidence type="ECO:0000256" key="1">
    <source>
        <dbReference type="SAM" id="Phobius"/>
    </source>
</evidence>
<dbReference type="Proteomes" id="UP000045285">
    <property type="component" value="Unassembled WGS sequence"/>
</dbReference>
<gene>
    <name evidence="2" type="ORF">MPL3356_390113</name>
</gene>
<sequence length="105" mass="11096">MDMSAITLIITIGSVLATAVFAAGYRRGVQNAINDFRQGETEEAPVPQDGHWGGIALAFALSIVSIAGIGYTPYFVYAGPFLVLVTTFGVGLAFFIEKKVPATKP</sequence>
<organism evidence="2 3">
    <name type="scientific">Mesorhizobium plurifarium</name>
    <dbReference type="NCBI Taxonomy" id="69974"/>
    <lineage>
        <taxon>Bacteria</taxon>
        <taxon>Pseudomonadati</taxon>
        <taxon>Pseudomonadota</taxon>
        <taxon>Alphaproteobacteria</taxon>
        <taxon>Hyphomicrobiales</taxon>
        <taxon>Phyllobacteriaceae</taxon>
        <taxon>Mesorhizobium</taxon>
    </lineage>
</organism>
<feature type="transmembrane region" description="Helical" evidence="1">
    <location>
        <begin position="74"/>
        <end position="96"/>
    </location>
</feature>
<dbReference type="AlphaFoldDB" id="A0A090DY96"/>
<keyword evidence="3" id="KW-1185">Reference proteome</keyword>